<reference evidence="4 5" key="2">
    <citation type="journal article" date="1996" name="J. Bacteriol.">
        <title>Characterization of the primary immunity region of the Escherichia coli linear plasmid prophage N15.</title>
        <authorList>
            <person name="Lobocka M.B."/>
            <person name="Svarchevsky A.N."/>
            <person name="Rybchin V.N."/>
            <person name="Yarmolinsky M.B."/>
        </authorList>
    </citation>
    <scope>NUCLEOTIDE SEQUENCE</scope>
</reference>
<dbReference type="InterPro" id="IPR040873">
    <property type="entry name" value="SoPB_HTH"/>
</dbReference>
<evidence type="ECO:0000313" key="4">
    <source>
        <dbReference type="EMBL" id="AAC19063.1"/>
    </source>
</evidence>
<dbReference type="Proteomes" id="UP000002132">
    <property type="component" value="Segment"/>
</dbReference>
<organism evidence="4 5">
    <name type="scientific">Escherichia phage N15</name>
    <name type="common">Bacteriophage N15</name>
    <dbReference type="NCBI Taxonomy" id="1604876"/>
    <lineage>
        <taxon>Viruses</taxon>
        <taxon>Duplodnaviria</taxon>
        <taxon>Heunggongvirae</taxon>
        <taxon>Uroviricota</taxon>
        <taxon>Caudoviricetes</taxon>
        <taxon>Ravinvirus</taxon>
        <taxon>Ravinvirus N15</taxon>
    </lineage>
</organism>
<organismHost>
    <name type="scientific">Escherichia coli</name>
    <dbReference type="NCBI Taxonomy" id="562"/>
</organismHost>
<gene>
    <name evidence="4" type="primary">gene 27</name>
</gene>
<reference evidence="4 5" key="1">
    <citation type="journal article" date="1996" name="J. Bacteriol.">
        <title>Proteins responsible for lysogenic conversion caused by coliphages N15 and phi80 are highly homologous.</title>
        <authorList>
            <person name="Vostrov A.A."/>
            <person name="Vostrukhina O.A."/>
            <person name="Svarchevsky A.N."/>
            <person name="Rybchin V.N."/>
        </authorList>
    </citation>
    <scope>NUCLEOTIDE SEQUENCE [LARGE SCALE GENOMIC DNA]</scope>
</reference>
<protein>
    <submittedName>
        <fullName evidence="4">Gp27</fullName>
    </submittedName>
</protein>
<dbReference type="KEGG" id="vg:1261663"/>
<dbReference type="NCBIfam" id="NF010252">
    <property type="entry name" value="PRK13698.1"/>
    <property type="match status" value="1"/>
</dbReference>
<evidence type="ECO:0000256" key="1">
    <source>
        <dbReference type="ARBA" id="ARBA00023125"/>
    </source>
</evidence>
<dbReference type="Gene3D" id="6.10.140.1550">
    <property type="match status" value="1"/>
</dbReference>
<dbReference type="Pfam" id="PF18090">
    <property type="entry name" value="SoPB_HTH"/>
    <property type="match status" value="1"/>
</dbReference>
<dbReference type="PANTHER" id="PTHR38973:SF2">
    <property type="entry name" value="PARB_REPB_SPO0J FAMILY PLASMID PARTITION PROTEIN"/>
    <property type="match status" value="1"/>
</dbReference>
<dbReference type="SUPFAM" id="SSF109709">
    <property type="entry name" value="KorB DNA-binding domain-like"/>
    <property type="match status" value="1"/>
</dbReference>
<dbReference type="GeneID" id="1261663"/>
<feature type="domain" description="ParB-like N-terminal" evidence="3">
    <location>
        <begin position="70"/>
        <end position="157"/>
    </location>
</feature>
<dbReference type="EMBL" id="AF064539">
    <property type="protein sequence ID" value="AAC19063.1"/>
    <property type="molecule type" value="Genomic_DNA"/>
</dbReference>
<keyword evidence="5" id="KW-1185">Reference proteome</keyword>
<dbReference type="InterPro" id="IPR003115">
    <property type="entry name" value="ParB_N"/>
</dbReference>
<dbReference type="RefSeq" id="NP_046922.1">
    <property type="nucleotide sequence ID" value="NC_001901.1"/>
</dbReference>
<dbReference type="SUPFAM" id="SSF110849">
    <property type="entry name" value="ParB/Sulfiredoxin"/>
    <property type="match status" value="1"/>
</dbReference>
<dbReference type="PANTHER" id="PTHR38973">
    <property type="entry name" value="PLASMID PARTITIONING CONTROL PROTEIN-RELATED"/>
    <property type="match status" value="1"/>
</dbReference>
<proteinExistence type="predicted"/>
<evidence type="ECO:0000259" key="3">
    <source>
        <dbReference type="SMART" id="SM00470"/>
    </source>
</evidence>
<sequence length="342" mass="38078">MKNRSILKNAPNIETFMSNNHNAPQKAPSVSPMVGDLQSKLSSLSGNSITLPVCGRNVTFKLETIPADKVEKATMVWLGNERDQELLNESALADLIPSFLTSGQQNPAFARRTSGIIEIADGSRRRKTAIITGSDYRVLVGELDDEQMQQLSQLGNDYRPTSAYERGKRYLRRLKEFDGNVKALAEAEGIDRNIVNRCMNTAGLPREILSIFKHPGELSARAGDALSKVYKGNEQTMLDGAKQLLRMKQAGEDFEPARIIQALQDFILVDKEEMPKTEKKYGEGVVAKYKGSFVTLKVDSRKIPSNLIKKIEALLEAELGAAEQVNRDLDKLENIIKNKEKK</sequence>
<keyword evidence="2" id="KW-0175">Coiled coil</keyword>
<accession>O64340</accession>
<dbReference type="Gene3D" id="1.10.10.2830">
    <property type="match status" value="1"/>
</dbReference>
<dbReference type="InterPro" id="IPR036086">
    <property type="entry name" value="ParB/Sulfiredoxin_sf"/>
</dbReference>
<keyword evidence="1" id="KW-0238">DNA-binding</keyword>
<feature type="coiled-coil region" evidence="2">
    <location>
        <begin position="315"/>
        <end position="342"/>
    </location>
</feature>
<dbReference type="CDD" id="cd16394">
    <property type="entry name" value="sopB_N"/>
    <property type="match status" value="1"/>
</dbReference>
<dbReference type="PIR" id="T13113">
    <property type="entry name" value="T13113"/>
</dbReference>
<name>O64340_BPN15</name>
<dbReference type="SMART" id="SM00470">
    <property type="entry name" value="ParB"/>
    <property type="match status" value="1"/>
</dbReference>
<evidence type="ECO:0000256" key="2">
    <source>
        <dbReference type="SAM" id="Coils"/>
    </source>
</evidence>
<evidence type="ECO:0000313" key="5">
    <source>
        <dbReference type="Proteomes" id="UP000002132"/>
    </source>
</evidence>
<dbReference type="InterPro" id="IPR004437">
    <property type="entry name" value="ParB/RepB/Spo0J"/>
</dbReference>
<dbReference type="NCBIfam" id="TIGR00180">
    <property type="entry name" value="parB_part"/>
    <property type="match status" value="1"/>
</dbReference>
<dbReference type="GO" id="GO:0003677">
    <property type="term" value="F:DNA binding"/>
    <property type="evidence" value="ECO:0007669"/>
    <property type="project" value="UniProtKB-KW"/>
</dbReference>